<dbReference type="InterPro" id="IPR023213">
    <property type="entry name" value="CAT-like_dom_sf"/>
</dbReference>
<keyword evidence="4" id="KW-0596">Phosphopantetheine</keyword>
<sequence length="1305" mass="145568">QPEHWLALMQQHGVTLWNTVPQLAELLAESAEQDGANLNQLRVAMLSGDWIPTGLAARLKGCAPQVRVMGLGGATEGSIWSIWHEIGTPVPAHWSSIPYGVAMPNQQMYVLNDEQAHCPVGVIGEIHIGGAGVALNYWGDEQRTAASFFEHATLGRLYRTGDLGRWHRDGYIEFAGRKDKQLKLRGYRVELGEIEHALAQVAGIKQAVVLAVDDAALGAKFLAAYYVAAEALEHDALTAALRHSLPEYMVPSVFMHLEALPLTANGKLDTARLPALEAGGQHGYVAPRDELESTVCALWAKALGLPAEQVGIRDEFFNLGGDSIISIQLSSKLRQQLGVAITIQDIFNCKTVEALCVQLRSQAGGPARQVVSEQGLLSGSFALLPVQSWFFENAFAAAQHWNQSFLVRTPALDVERLRAALAQVVAQHDAFRLRFHGGMQHYDAAAPVEALRVLDVGALDETRLQDVLTQWQSGFDLAEGPLYSLGYLHGYADGSARVFFALHHLIVDTISWRVLAEDLQAAYEGQALPPKLSSYRQWVHSVQQFAQSRQHERDFWTALNADQDPSALHAMVDGARPGSVELALDRETTQRLLQHSNRAYHTQINDLLLAALAEALTGLTGQSTHHVLLEGHGRESADGTTDISRTVGWFATLYPVRLASGAATGDTVIAVKEHLRTIPDRGLTYGALMGYRLQDLPVIRFNYLGQVSETDGTQPWEVQMDNAGQSSAPANVLANLLDIGGVVSGGCLRFEIGGAIGAAHLQRFARAFDGALRRVVDHCTGKADAEYTASDFRAVASEADLQHMPLLPDAGAQDQWFEMTEIQKVYLLGRLANYEIGNVSNHVYHEYYLDELDVARLESVVNQAIRAYPVLRTVFSYDLLKQRFLPVDQTPHYHIVTHDYQDRDINAADVGVVRARLSHKVYDAERFALFTYEVSRFRNGVVLHISTDLILLDAHSRQALFEVVDQAYRDPAYVFQTPSITFYDYQKYYQLLRKSAWYEADKRYWLDKIPHMPLRPELPFLVAPESVEFPKFVEHTLYVEPDVWSRFKEQARKHDVSYSSVLMGVYGAVLSYFSGHKEFLITMTLFNRYAVHEEVNALWGDFTSTNLFHFKGFGRRLIDTLRTTHREMWADISHSLFTGMDVQRELSKRLKLNASKAVSPIVFTGLVGSLFDELESNHYLHDSERVEERFWSGQTSQSWIDLQAIEVNGRFMSKWLYVDQLFSPEYVGEMNQLYVALINHLAHADWESDVDLFQLPARHQALVAQANAAVQATSTGTLFSRCAGRDDAIAVIEGGSGRQFSHAQL</sequence>
<dbReference type="InterPro" id="IPR009081">
    <property type="entry name" value="PP-bd_ACP"/>
</dbReference>
<dbReference type="Proteomes" id="UP000484015">
    <property type="component" value="Unassembled WGS sequence"/>
</dbReference>
<keyword evidence="5" id="KW-0597">Phosphoprotein</keyword>
<dbReference type="InterPro" id="IPR010060">
    <property type="entry name" value="NRPS_synth"/>
</dbReference>
<evidence type="ECO:0000256" key="1">
    <source>
        <dbReference type="ARBA" id="ARBA00001957"/>
    </source>
</evidence>
<dbReference type="FunFam" id="3.30.300.30:FF:000010">
    <property type="entry name" value="Enterobactin synthetase component F"/>
    <property type="match status" value="1"/>
</dbReference>
<dbReference type="SUPFAM" id="SSF47336">
    <property type="entry name" value="ACP-like"/>
    <property type="match status" value="1"/>
</dbReference>
<dbReference type="Gene3D" id="3.40.50.12780">
    <property type="entry name" value="N-terminal domain of ligase-like"/>
    <property type="match status" value="1"/>
</dbReference>
<accession>A0A6L6QA45</accession>
<keyword evidence="7" id="KW-0677">Repeat</keyword>
<gene>
    <name evidence="9" type="ORF">GM668_30150</name>
</gene>
<reference evidence="9 10" key="1">
    <citation type="submission" date="2019-11" db="EMBL/GenBank/DDBJ databases">
        <title>Type strains purchased from KCTC, JCM and DSMZ.</title>
        <authorList>
            <person name="Lu H."/>
        </authorList>
    </citation>
    <scope>NUCLEOTIDE SEQUENCE [LARGE SCALE GENOMIC DNA]</scope>
    <source>
        <strain evidence="9 10">KCTC 42409</strain>
    </source>
</reference>
<dbReference type="SUPFAM" id="SSF56801">
    <property type="entry name" value="Acetyl-CoA synthetase-like"/>
    <property type="match status" value="1"/>
</dbReference>
<evidence type="ECO:0000313" key="10">
    <source>
        <dbReference type="Proteomes" id="UP000484015"/>
    </source>
</evidence>
<dbReference type="InterPro" id="IPR045851">
    <property type="entry name" value="AMP-bd_C_sf"/>
</dbReference>
<dbReference type="InterPro" id="IPR000873">
    <property type="entry name" value="AMP-dep_synth/lig_dom"/>
</dbReference>
<dbReference type="Pfam" id="PF00668">
    <property type="entry name" value="Condensation"/>
    <property type="match status" value="2"/>
</dbReference>
<dbReference type="FunFam" id="1.10.1200.10:FF:000005">
    <property type="entry name" value="Nonribosomal peptide synthetase 1"/>
    <property type="match status" value="1"/>
</dbReference>
<comment type="caution">
    <text evidence="9">The sequence shown here is derived from an EMBL/GenBank/DDBJ whole genome shotgun (WGS) entry which is preliminary data.</text>
</comment>
<feature type="domain" description="Carrier" evidence="8">
    <location>
        <begin position="286"/>
        <end position="363"/>
    </location>
</feature>
<comment type="cofactor">
    <cofactor evidence="1">
        <name>pantetheine 4'-phosphate</name>
        <dbReference type="ChEBI" id="CHEBI:47942"/>
    </cofactor>
</comment>
<feature type="non-terminal residue" evidence="9">
    <location>
        <position position="1"/>
    </location>
</feature>
<dbReference type="PANTHER" id="PTHR45527">
    <property type="entry name" value="NONRIBOSOMAL PEPTIDE SYNTHETASE"/>
    <property type="match status" value="1"/>
</dbReference>
<dbReference type="SUPFAM" id="SSF52777">
    <property type="entry name" value="CoA-dependent acyltransferases"/>
    <property type="match status" value="4"/>
</dbReference>
<comment type="pathway">
    <text evidence="2">Siderophore biosynthesis.</text>
</comment>
<dbReference type="SMART" id="SM00823">
    <property type="entry name" value="PKS_PP"/>
    <property type="match status" value="1"/>
</dbReference>
<dbReference type="InterPro" id="IPR036736">
    <property type="entry name" value="ACP-like_sf"/>
</dbReference>
<keyword evidence="10" id="KW-1185">Reference proteome</keyword>
<feature type="non-terminal residue" evidence="9">
    <location>
        <position position="1305"/>
    </location>
</feature>
<dbReference type="NCBIfam" id="TIGR01720">
    <property type="entry name" value="NRPS-para261"/>
    <property type="match status" value="1"/>
</dbReference>
<dbReference type="Pfam" id="PF00501">
    <property type="entry name" value="AMP-binding"/>
    <property type="match status" value="1"/>
</dbReference>
<dbReference type="EMBL" id="WNLA01000058">
    <property type="protein sequence ID" value="MTW06344.1"/>
    <property type="molecule type" value="Genomic_DNA"/>
</dbReference>
<dbReference type="PANTHER" id="PTHR45527:SF10">
    <property type="entry name" value="PYOCHELIN SYNTHASE PCHF"/>
    <property type="match status" value="1"/>
</dbReference>
<dbReference type="GO" id="GO:0043041">
    <property type="term" value="P:amino acid activation for nonribosomal peptide biosynthetic process"/>
    <property type="evidence" value="ECO:0007669"/>
    <property type="project" value="TreeGrafter"/>
</dbReference>
<dbReference type="Gene3D" id="3.30.559.10">
    <property type="entry name" value="Chloramphenicol acetyltransferase-like domain"/>
    <property type="match status" value="2"/>
</dbReference>
<evidence type="ECO:0000256" key="3">
    <source>
        <dbReference type="ARBA" id="ARBA00006432"/>
    </source>
</evidence>
<dbReference type="GO" id="GO:0031177">
    <property type="term" value="F:phosphopantetheine binding"/>
    <property type="evidence" value="ECO:0007669"/>
    <property type="project" value="InterPro"/>
</dbReference>
<evidence type="ECO:0000256" key="2">
    <source>
        <dbReference type="ARBA" id="ARBA00004924"/>
    </source>
</evidence>
<proteinExistence type="inferred from homology"/>
<evidence type="ECO:0000256" key="7">
    <source>
        <dbReference type="ARBA" id="ARBA00022737"/>
    </source>
</evidence>
<name>A0A6L6QA45_9BURK</name>
<evidence type="ECO:0000259" key="8">
    <source>
        <dbReference type="PROSITE" id="PS50075"/>
    </source>
</evidence>
<dbReference type="InterPro" id="IPR001242">
    <property type="entry name" value="Condensation_dom"/>
</dbReference>
<dbReference type="Gene3D" id="1.10.1200.10">
    <property type="entry name" value="ACP-like"/>
    <property type="match status" value="1"/>
</dbReference>
<dbReference type="InterPro" id="IPR020806">
    <property type="entry name" value="PKS_PP-bd"/>
</dbReference>
<dbReference type="OrthoDB" id="9154499at2"/>
<evidence type="ECO:0000256" key="4">
    <source>
        <dbReference type="ARBA" id="ARBA00022450"/>
    </source>
</evidence>
<dbReference type="InterPro" id="IPR025110">
    <property type="entry name" value="AMP-bd_C"/>
</dbReference>
<comment type="similarity">
    <text evidence="3">Belongs to the ATP-dependent AMP-binding enzyme family.</text>
</comment>
<dbReference type="Pfam" id="PF13193">
    <property type="entry name" value="AMP-binding_C"/>
    <property type="match status" value="1"/>
</dbReference>
<organism evidence="9 10">
    <name type="scientific">Pseudoduganella ginsengisoli</name>
    <dbReference type="NCBI Taxonomy" id="1462440"/>
    <lineage>
        <taxon>Bacteria</taxon>
        <taxon>Pseudomonadati</taxon>
        <taxon>Pseudomonadota</taxon>
        <taxon>Betaproteobacteria</taxon>
        <taxon>Burkholderiales</taxon>
        <taxon>Oxalobacteraceae</taxon>
        <taxon>Telluria group</taxon>
        <taxon>Pseudoduganella</taxon>
    </lineage>
</organism>
<dbReference type="Pfam" id="PF00550">
    <property type="entry name" value="PP-binding"/>
    <property type="match status" value="1"/>
</dbReference>
<keyword evidence="6" id="KW-0436">Ligase</keyword>
<dbReference type="PROSITE" id="PS50075">
    <property type="entry name" value="CARRIER"/>
    <property type="match status" value="1"/>
</dbReference>
<evidence type="ECO:0000313" key="9">
    <source>
        <dbReference type="EMBL" id="MTW06344.1"/>
    </source>
</evidence>
<dbReference type="Gene3D" id="3.30.559.30">
    <property type="entry name" value="Nonribosomal peptide synthetase, condensation domain"/>
    <property type="match status" value="2"/>
</dbReference>
<dbReference type="GO" id="GO:0044550">
    <property type="term" value="P:secondary metabolite biosynthetic process"/>
    <property type="evidence" value="ECO:0007669"/>
    <property type="project" value="TreeGrafter"/>
</dbReference>
<dbReference type="GO" id="GO:0016874">
    <property type="term" value="F:ligase activity"/>
    <property type="evidence" value="ECO:0007669"/>
    <property type="project" value="UniProtKB-KW"/>
</dbReference>
<dbReference type="InterPro" id="IPR042099">
    <property type="entry name" value="ANL_N_sf"/>
</dbReference>
<dbReference type="Gene3D" id="3.30.300.30">
    <property type="match status" value="1"/>
</dbReference>
<protein>
    <submittedName>
        <fullName evidence="9">AMP-binding protein</fullName>
    </submittedName>
</protein>
<dbReference type="GO" id="GO:0005737">
    <property type="term" value="C:cytoplasm"/>
    <property type="evidence" value="ECO:0007669"/>
    <property type="project" value="TreeGrafter"/>
</dbReference>
<evidence type="ECO:0000256" key="5">
    <source>
        <dbReference type="ARBA" id="ARBA00022553"/>
    </source>
</evidence>
<evidence type="ECO:0000256" key="6">
    <source>
        <dbReference type="ARBA" id="ARBA00022598"/>
    </source>
</evidence>